<feature type="region of interest" description="Disordered" evidence="3">
    <location>
        <begin position="1"/>
        <end position="32"/>
    </location>
</feature>
<evidence type="ECO:0000256" key="1">
    <source>
        <dbReference type="ARBA" id="ARBA00022857"/>
    </source>
</evidence>
<dbReference type="Pfam" id="PF08240">
    <property type="entry name" value="ADH_N"/>
    <property type="match status" value="1"/>
</dbReference>
<comment type="similarity">
    <text evidence="2">Belongs to the zinc-containing alcohol dehydrogenase family. Quinone oxidoreductase subfamily.</text>
</comment>
<dbReference type="Gene3D" id="3.90.180.10">
    <property type="entry name" value="Medium-chain alcohol dehydrogenases, catalytic domain"/>
    <property type="match status" value="1"/>
</dbReference>
<dbReference type="InterPro" id="IPR014182">
    <property type="entry name" value="ADH_Zn_typ-1"/>
</dbReference>
<dbReference type="SUPFAM" id="SSF51735">
    <property type="entry name" value="NAD(P)-binding Rossmann-fold domains"/>
    <property type="match status" value="1"/>
</dbReference>
<keyword evidence="1" id="KW-0521">NADP</keyword>
<dbReference type="EMBL" id="QXJK01000002">
    <property type="protein sequence ID" value="RIX36341.1"/>
    <property type="molecule type" value="Genomic_DNA"/>
</dbReference>
<dbReference type="STRING" id="1451189.CFAL_11685"/>
<comment type="caution">
    <text evidence="5">The sequence shown here is derived from an EMBL/GenBank/DDBJ whole genome shotgun (WGS) entry which is preliminary data.</text>
</comment>
<evidence type="ECO:0000313" key="6">
    <source>
        <dbReference type="Proteomes" id="UP000285278"/>
    </source>
</evidence>
<evidence type="ECO:0000259" key="4">
    <source>
        <dbReference type="SMART" id="SM00829"/>
    </source>
</evidence>
<accession>A0A418Q9Q1</accession>
<reference evidence="5 6" key="1">
    <citation type="submission" date="2018-09" db="EMBL/GenBank/DDBJ databases">
        <title>Optimization and identification of Corynebacterium falsenii FN1-14 from fish paste.</title>
        <authorList>
            <person name="Daroonpunt R."/>
            <person name="Tanasupawat S."/>
        </authorList>
    </citation>
    <scope>NUCLEOTIDE SEQUENCE [LARGE SCALE GENOMIC DNA]</scope>
    <source>
        <strain evidence="5 6">FN1-14</strain>
    </source>
</reference>
<evidence type="ECO:0000256" key="3">
    <source>
        <dbReference type="SAM" id="MobiDB-lite"/>
    </source>
</evidence>
<dbReference type="InterPro" id="IPR020843">
    <property type="entry name" value="ER"/>
</dbReference>
<dbReference type="NCBIfam" id="TIGR02817">
    <property type="entry name" value="adh_fam_1"/>
    <property type="match status" value="1"/>
</dbReference>
<dbReference type="Proteomes" id="UP000285278">
    <property type="component" value="Unassembled WGS sequence"/>
</dbReference>
<dbReference type="SMART" id="SM00829">
    <property type="entry name" value="PKS_ER"/>
    <property type="match status" value="1"/>
</dbReference>
<name>A0A418Q9Q1_9CORY</name>
<gene>
    <name evidence="5" type="ORF">D3M95_02655</name>
</gene>
<dbReference type="InterPro" id="IPR036291">
    <property type="entry name" value="NAD(P)-bd_dom_sf"/>
</dbReference>
<organism evidence="5 6">
    <name type="scientific">Corynebacterium falsenii</name>
    <dbReference type="NCBI Taxonomy" id="108486"/>
    <lineage>
        <taxon>Bacteria</taxon>
        <taxon>Bacillati</taxon>
        <taxon>Actinomycetota</taxon>
        <taxon>Actinomycetes</taxon>
        <taxon>Mycobacteriales</taxon>
        <taxon>Corynebacteriaceae</taxon>
        <taxon>Corynebacterium</taxon>
    </lineage>
</organism>
<dbReference type="OrthoDB" id="3175656at2"/>
<keyword evidence="2" id="KW-0479">Metal-binding</keyword>
<dbReference type="PANTHER" id="PTHR44154:SF1">
    <property type="entry name" value="QUINONE OXIDOREDUCTASE"/>
    <property type="match status" value="1"/>
</dbReference>
<keyword evidence="6" id="KW-1185">Reference proteome</keyword>
<dbReference type="InterPro" id="IPR011032">
    <property type="entry name" value="GroES-like_sf"/>
</dbReference>
<dbReference type="InterPro" id="IPR013154">
    <property type="entry name" value="ADH-like_N"/>
</dbReference>
<dbReference type="GO" id="GO:0008270">
    <property type="term" value="F:zinc ion binding"/>
    <property type="evidence" value="ECO:0007669"/>
    <property type="project" value="InterPro"/>
</dbReference>
<dbReference type="GO" id="GO:0016491">
    <property type="term" value="F:oxidoreductase activity"/>
    <property type="evidence" value="ECO:0007669"/>
    <property type="project" value="UniProtKB-KW"/>
</dbReference>
<keyword evidence="2" id="KW-0862">Zinc</keyword>
<evidence type="ECO:0000256" key="2">
    <source>
        <dbReference type="RuleBase" id="RU364000"/>
    </source>
</evidence>
<dbReference type="AlphaFoldDB" id="A0A418Q9Q1"/>
<evidence type="ECO:0000313" key="5">
    <source>
        <dbReference type="EMBL" id="RIX36341.1"/>
    </source>
</evidence>
<dbReference type="Pfam" id="PF13602">
    <property type="entry name" value="ADH_zinc_N_2"/>
    <property type="match status" value="1"/>
</dbReference>
<feature type="domain" description="Enoyl reductase (ER)" evidence="4">
    <location>
        <begin position="13"/>
        <end position="330"/>
    </location>
</feature>
<sequence>MRAVVSRAGGSLGTPGSLVDATVDAPGRPTGRDLHVGVEAISVNPVDTKTRRKDNPDGTDRILGWDAVATVLAVGDSAEGFAPGDRVYYAGSIARAGSYAQQQLVDSALVSPAPTTLSNEEAAALPLTSLTAWEALFDKFQVGADSRGTLLVIGGAGGVGSILIQLAKELTQLTVIATASREESAAWVTEMGADVVVNHHDADVIDQILAHAPGGVDYAFSAHSEGKTEFFSQVMRAFGQIVSIDTASDLDLFALKNKAITWHWEYMFARALHDYHPEEQGQALRRIAELVDAGRLRTTLRRSVEPINADTIRAAHAELEDGHVMGKIVLNGWDS</sequence>
<proteinExistence type="inferred from homology"/>
<protein>
    <recommendedName>
        <fullName evidence="2">Zinc-type alcohol dehydrogenase-like protein</fullName>
    </recommendedName>
</protein>
<dbReference type="PANTHER" id="PTHR44154">
    <property type="entry name" value="QUINONE OXIDOREDUCTASE"/>
    <property type="match status" value="1"/>
</dbReference>
<dbReference type="CDD" id="cd08252">
    <property type="entry name" value="AL_MDR"/>
    <property type="match status" value="1"/>
</dbReference>
<dbReference type="InterPro" id="IPR051603">
    <property type="entry name" value="Zinc-ADH_QOR/CCCR"/>
</dbReference>
<keyword evidence="2" id="KW-0560">Oxidoreductase</keyword>
<dbReference type="Gene3D" id="3.40.50.720">
    <property type="entry name" value="NAD(P)-binding Rossmann-like Domain"/>
    <property type="match status" value="1"/>
</dbReference>
<dbReference type="SUPFAM" id="SSF50129">
    <property type="entry name" value="GroES-like"/>
    <property type="match status" value="1"/>
</dbReference>